<evidence type="ECO:0000256" key="3">
    <source>
        <dbReference type="ARBA" id="ARBA00022714"/>
    </source>
</evidence>
<dbReference type="InterPro" id="IPR008333">
    <property type="entry name" value="Cbr1-like_FAD-bd_dom"/>
</dbReference>
<dbReference type="AlphaFoldDB" id="A0A512L5R6"/>
<evidence type="ECO:0000256" key="6">
    <source>
        <dbReference type="ARBA" id="ARBA00023002"/>
    </source>
</evidence>
<dbReference type="SUPFAM" id="SSF52343">
    <property type="entry name" value="Ferredoxin reductase-like, C-terminal NADP-linked domain"/>
    <property type="match status" value="1"/>
</dbReference>
<reference evidence="11 12" key="1">
    <citation type="submission" date="2019-07" db="EMBL/GenBank/DDBJ databases">
        <title>Whole genome shotgun sequence of Thiobacillus plumbophilus NBRC 107929.</title>
        <authorList>
            <person name="Hosoyama A."/>
            <person name="Uohara A."/>
            <person name="Ohji S."/>
            <person name="Ichikawa N."/>
        </authorList>
    </citation>
    <scope>NUCLEOTIDE SEQUENCE [LARGE SCALE GENOMIC DNA]</scope>
    <source>
        <strain evidence="11 12">NBRC 107929</strain>
    </source>
</reference>
<dbReference type="InterPro" id="IPR017938">
    <property type="entry name" value="Riboflavin_synthase-like_b-brl"/>
</dbReference>
<feature type="domain" description="FAD-binding FR-type" evidence="10">
    <location>
        <begin position="1"/>
        <end position="101"/>
    </location>
</feature>
<dbReference type="CDD" id="cd00322">
    <property type="entry name" value="FNR_like"/>
    <property type="match status" value="1"/>
</dbReference>
<protein>
    <recommendedName>
        <fullName evidence="10">FAD-binding FR-type domain-containing protein</fullName>
    </recommendedName>
</protein>
<comment type="cofactor">
    <cofactor evidence="9">
        <name>[2Fe-2S] cluster</name>
        <dbReference type="ChEBI" id="CHEBI:190135"/>
    </cofactor>
</comment>
<keyword evidence="12" id="KW-1185">Reference proteome</keyword>
<dbReference type="RefSeq" id="WP_223264497.1">
    <property type="nucleotide sequence ID" value="NZ_AP021884.1"/>
</dbReference>
<dbReference type="Pfam" id="PF00175">
    <property type="entry name" value="NAD_binding_1"/>
    <property type="match status" value="1"/>
</dbReference>
<dbReference type="InterPro" id="IPR017927">
    <property type="entry name" value="FAD-bd_FR_type"/>
</dbReference>
<keyword evidence="3" id="KW-0001">2Fe-2S</keyword>
<dbReference type="SUPFAM" id="SSF63380">
    <property type="entry name" value="Riboflavin synthase domain-like"/>
    <property type="match status" value="1"/>
</dbReference>
<dbReference type="Pfam" id="PF00970">
    <property type="entry name" value="FAD_binding_6"/>
    <property type="match status" value="1"/>
</dbReference>
<keyword evidence="6" id="KW-0560">Oxidoreductase</keyword>
<proteinExistence type="predicted"/>
<evidence type="ECO:0000256" key="4">
    <source>
        <dbReference type="ARBA" id="ARBA00022723"/>
    </source>
</evidence>
<dbReference type="PANTHER" id="PTHR47354">
    <property type="entry name" value="NADH OXIDOREDUCTASE HCR"/>
    <property type="match status" value="1"/>
</dbReference>
<dbReference type="Gene3D" id="3.40.50.80">
    <property type="entry name" value="Nucleotide-binding domain of ferredoxin-NADP reductase (FNR) module"/>
    <property type="match status" value="1"/>
</dbReference>
<evidence type="ECO:0000259" key="10">
    <source>
        <dbReference type="PROSITE" id="PS51384"/>
    </source>
</evidence>
<dbReference type="PRINTS" id="PR00371">
    <property type="entry name" value="FPNCR"/>
</dbReference>
<comment type="cofactor">
    <cofactor evidence="1">
        <name>FAD</name>
        <dbReference type="ChEBI" id="CHEBI:57692"/>
    </cofactor>
</comment>
<accession>A0A512L5R6</accession>
<dbReference type="Proteomes" id="UP000321337">
    <property type="component" value="Unassembled WGS sequence"/>
</dbReference>
<dbReference type="InterPro" id="IPR039261">
    <property type="entry name" value="FNR_nucleotide-bd"/>
</dbReference>
<evidence type="ECO:0000256" key="5">
    <source>
        <dbReference type="ARBA" id="ARBA00022827"/>
    </source>
</evidence>
<dbReference type="PROSITE" id="PS51384">
    <property type="entry name" value="FAD_FR"/>
    <property type="match status" value="1"/>
</dbReference>
<comment type="caution">
    <text evidence="11">The sequence shown here is derived from an EMBL/GenBank/DDBJ whole genome shotgun (WGS) entry which is preliminary data.</text>
</comment>
<evidence type="ECO:0000256" key="2">
    <source>
        <dbReference type="ARBA" id="ARBA00022630"/>
    </source>
</evidence>
<dbReference type="PRINTS" id="PR00406">
    <property type="entry name" value="CYTB5RDTASE"/>
</dbReference>
<organism evidence="11 12">
    <name type="scientific">Sulfuriferula plumbiphila</name>
    <dbReference type="NCBI Taxonomy" id="171865"/>
    <lineage>
        <taxon>Bacteria</taxon>
        <taxon>Pseudomonadati</taxon>
        <taxon>Pseudomonadota</taxon>
        <taxon>Betaproteobacteria</taxon>
        <taxon>Nitrosomonadales</taxon>
        <taxon>Sulfuricellaceae</taxon>
        <taxon>Sulfuriferula</taxon>
    </lineage>
</organism>
<dbReference type="InterPro" id="IPR050415">
    <property type="entry name" value="MRET"/>
</dbReference>
<keyword evidence="2" id="KW-0285">Flavoprotein</keyword>
<keyword evidence="8" id="KW-0411">Iron-sulfur</keyword>
<evidence type="ECO:0000256" key="9">
    <source>
        <dbReference type="ARBA" id="ARBA00034078"/>
    </source>
</evidence>
<evidence type="ECO:0000256" key="1">
    <source>
        <dbReference type="ARBA" id="ARBA00001974"/>
    </source>
</evidence>
<evidence type="ECO:0000256" key="7">
    <source>
        <dbReference type="ARBA" id="ARBA00023004"/>
    </source>
</evidence>
<dbReference type="Gene3D" id="2.40.30.10">
    <property type="entry name" value="Translation factors"/>
    <property type="match status" value="1"/>
</dbReference>
<name>A0A512L5R6_9PROT</name>
<dbReference type="EMBL" id="BKAD01000008">
    <property type="protein sequence ID" value="GEP29823.1"/>
    <property type="molecule type" value="Genomic_DNA"/>
</dbReference>
<dbReference type="PANTHER" id="PTHR47354:SF6">
    <property type="entry name" value="NADH OXIDOREDUCTASE HCR"/>
    <property type="match status" value="1"/>
</dbReference>
<evidence type="ECO:0000313" key="12">
    <source>
        <dbReference type="Proteomes" id="UP000321337"/>
    </source>
</evidence>
<evidence type="ECO:0000256" key="8">
    <source>
        <dbReference type="ARBA" id="ARBA00023014"/>
    </source>
</evidence>
<dbReference type="InterPro" id="IPR001709">
    <property type="entry name" value="Flavoprot_Pyr_Nucl_cyt_Rdtase"/>
</dbReference>
<dbReference type="GO" id="GO:0046872">
    <property type="term" value="F:metal ion binding"/>
    <property type="evidence" value="ECO:0007669"/>
    <property type="project" value="UniProtKB-KW"/>
</dbReference>
<keyword evidence="4" id="KW-0479">Metal-binding</keyword>
<evidence type="ECO:0000313" key="11">
    <source>
        <dbReference type="EMBL" id="GEP29823.1"/>
    </source>
</evidence>
<keyword evidence="5" id="KW-0274">FAD</keyword>
<dbReference type="GO" id="GO:0016491">
    <property type="term" value="F:oxidoreductase activity"/>
    <property type="evidence" value="ECO:0007669"/>
    <property type="project" value="UniProtKB-KW"/>
</dbReference>
<gene>
    <name evidence="11" type="ORF">TPL01_09610</name>
</gene>
<sequence>MFNATITHIQQETPSVKSFRLGVDTPPFRFLAGQWIDLYVEIDGETQVGGYSMTSSPVLTHSLELAIKSSTRHPVTHWLHEHAKIGDTVRISGGQGVFVYQPEMSQRVVLVGAGVGVTPLISIFRYIADAVPATQATLVYSIPNPDEFLFRSEIEHLTQHHVNLRSLITVTQPDDTWHGRTGRIDAELLKSAAMSAETLYYLCGPPGMVEDVGAVLESLAVPASRIIFEKWW</sequence>
<dbReference type="GO" id="GO:0051537">
    <property type="term" value="F:2 iron, 2 sulfur cluster binding"/>
    <property type="evidence" value="ECO:0007669"/>
    <property type="project" value="UniProtKB-KW"/>
</dbReference>
<dbReference type="InterPro" id="IPR001433">
    <property type="entry name" value="OxRdtase_FAD/NAD-bd"/>
</dbReference>
<keyword evidence="7" id="KW-0408">Iron</keyword>